<keyword evidence="3" id="KW-1185">Reference proteome</keyword>
<reference evidence="2" key="1">
    <citation type="submission" date="2021-06" db="EMBL/GenBank/DDBJ databases">
        <authorList>
            <person name="Kallberg Y."/>
            <person name="Tangrot J."/>
            <person name="Rosling A."/>
        </authorList>
    </citation>
    <scope>NUCLEOTIDE SEQUENCE</scope>
    <source>
        <strain evidence="2">87-6 pot B 2015</strain>
    </source>
</reference>
<dbReference type="Proteomes" id="UP000789375">
    <property type="component" value="Unassembled WGS sequence"/>
</dbReference>
<feature type="region of interest" description="Disordered" evidence="1">
    <location>
        <begin position="70"/>
        <end position="91"/>
    </location>
</feature>
<evidence type="ECO:0000313" key="3">
    <source>
        <dbReference type="Proteomes" id="UP000789375"/>
    </source>
</evidence>
<name>A0A9N9EB15_FUNMO</name>
<organism evidence="2 3">
    <name type="scientific">Funneliformis mosseae</name>
    <name type="common">Endomycorrhizal fungus</name>
    <name type="synonym">Glomus mosseae</name>
    <dbReference type="NCBI Taxonomy" id="27381"/>
    <lineage>
        <taxon>Eukaryota</taxon>
        <taxon>Fungi</taxon>
        <taxon>Fungi incertae sedis</taxon>
        <taxon>Mucoromycota</taxon>
        <taxon>Glomeromycotina</taxon>
        <taxon>Glomeromycetes</taxon>
        <taxon>Glomerales</taxon>
        <taxon>Glomeraceae</taxon>
        <taxon>Funneliformis</taxon>
    </lineage>
</organism>
<gene>
    <name evidence="2" type="ORF">FMOSSE_LOCUS12206</name>
</gene>
<comment type="caution">
    <text evidence="2">The sequence shown here is derived from an EMBL/GenBank/DDBJ whole genome shotgun (WGS) entry which is preliminary data.</text>
</comment>
<sequence>DQLSTNEGSEVHCERPPARVITKKKRSIIGKQYYEEFSIEFWKEPDICFSDIRIYFGSQRSTTLSNTTIQSTLSTSGPLETGSDTSFSSHK</sequence>
<feature type="non-terminal residue" evidence="2">
    <location>
        <position position="91"/>
    </location>
</feature>
<dbReference type="EMBL" id="CAJVPP010005548">
    <property type="protein sequence ID" value="CAG8666710.1"/>
    <property type="molecule type" value="Genomic_DNA"/>
</dbReference>
<dbReference type="AlphaFoldDB" id="A0A9N9EB15"/>
<evidence type="ECO:0000313" key="2">
    <source>
        <dbReference type="EMBL" id="CAG8666710.1"/>
    </source>
</evidence>
<protein>
    <submittedName>
        <fullName evidence="2">11371_t:CDS:1</fullName>
    </submittedName>
</protein>
<accession>A0A9N9EB15</accession>
<evidence type="ECO:0000256" key="1">
    <source>
        <dbReference type="SAM" id="MobiDB-lite"/>
    </source>
</evidence>
<proteinExistence type="predicted"/>